<protein>
    <submittedName>
        <fullName evidence="4">Saccharopine dehydrogenase</fullName>
    </submittedName>
</protein>
<gene>
    <name evidence="4" type="ORF">FGD71_018130</name>
</gene>
<dbReference type="InterPro" id="IPR051168">
    <property type="entry name" value="AASS"/>
</dbReference>
<dbReference type="Gene3D" id="3.30.360.10">
    <property type="entry name" value="Dihydrodipicolinate Reductase, domain 2"/>
    <property type="match status" value="1"/>
</dbReference>
<dbReference type="SUPFAM" id="SSF55347">
    <property type="entry name" value="Glyceraldehyde-3-phosphate dehydrogenase-like, C-terminal domain"/>
    <property type="match status" value="1"/>
</dbReference>
<dbReference type="Pfam" id="PF16653">
    <property type="entry name" value="Sacchrp_dh_C"/>
    <property type="match status" value="1"/>
</dbReference>
<feature type="domain" description="Saccharopine dehydrogenase NADP binding" evidence="2">
    <location>
        <begin position="12"/>
        <end position="125"/>
    </location>
</feature>
<dbReference type="EMBL" id="VCHX02000129">
    <property type="protein sequence ID" value="TPQ20901.1"/>
    <property type="molecule type" value="Genomic_DNA"/>
</dbReference>
<evidence type="ECO:0000256" key="1">
    <source>
        <dbReference type="ARBA" id="ARBA00023002"/>
    </source>
</evidence>
<evidence type="ECO:0000313" key="4">
    <source>
        <dbReference type="EMBL" id="TPQ20901.1"/>
    </source>
</evidence>
<dbReference type="OrthoDB" id="973788at2"/>
<keyword evidence="5" id="KW-1185">Reference proteome</keyword>
<dbReference type="GO" id="GO:0005737">
    <property type="term" value="C:cytoplasm"/>
    <property type="evidence" value="ECO:0007669"/>
    <property type="project" value="TreeGrafter"/>
</dbReference>
<dbReference type="SUPFAM" id="SSF51735">
    <property type="entry name" value="NAD(P)-binding Rossmann-fold domains"/>
    <property type="match status" value="1"/>
</dbReference>
<comment type="caution">
    <text evidence="4">The sequence shown here is derived from an EMBL/GenBank/DDBJ whole genome shotgun (WGS) entry which is preliminary data.</text>
</comment>
<proteinExistence type="predicted"/>
<dbReference type="AlphaFoldDB" id="A0A505DMT0"/>
<dbReference type="PANTHER" id="PTHR11133">
    <property type="entry name" value="SACCHAROPINE DEHYDROGENASE"/>
    <property type="match status" value="1"/>
</dbReference>
<accession>A0A505DMT0</accession>
<name>A0A505DMT0_9ACTN</name>
<dbReference type="InterPro" id="IPR005097">
    <property type="entry name" value="Sacchrp_dh_NADP-bd"/>
</dbReference>
<keyword evidence="1" id="KW-0560">Oxidoreductase</keyword>
<evidence type="ECO:0000259" key="3">
    <source>
        <dbReference type="Pfam" id="PF16653"/>
    </source>
</evidence>
<dbReference type="RefSeq" id="WP_119101490.1">
    <property type="nucleotide sequence ID" value="NZ_QXMJ01000129.1"/>
</dbReference>
<dbReference type="InterPro" id="IPR032095">
    <property type="entry name" value="Sacchrp_dh-like_C"/>
</dbReference>
<reference evidence="4 5" key="1">
    <citation type="submission" date="2019-06" db="EMBL/GenBank/DDBJ databases">
        <title>Streptomyces sporangiiformans sp. nov., a novel actinomycete isolated from soil in Mount Song.</title>
        <authorList>
            <person name="Han L."/>
        </authorList>
    </citation>
    <scope>NUCLEOTIDE SEQUENCE [LARGE SCALE GENOMIC DNA]</scope>
    <source>
        <strain evidence="4 5">NEAU-SSA 1</strain>
    </source>
</reference>
<organism evidence="4 5">
    <name type="scientific">Streptomyces sporangiiformans</name>
    <dbReference type="NCBI Taxonomy" id="2315329"/>
    <lineage>
        <taxon>Bacteria</taxon>
        <taxon>Bacillati</taxon>
        <taxon>Actinomycetota</taxon>
        <taxon>Actinomycetes</taxon>
        <taxon>Kitasatosporales</taxon>
        <taxon>Streptomycetaceae</taxon>
        <taxon>Streptomyces</taxon>
    </lineage>
</organism>
<dbReference type="Proteomes" id="UP000317378">
    <property type="component" value="Unassembled WGS sequence"/>
</dbReference>
<dbReference type="PANTHER" id="PTHR11133:SF23">
    <property type="entry name" value="SACCHAROPINE DEHYDROGENASE [NAD(+), L-LYSINE-FORMING]"/>
    <property type="match status" value="1"/>
</dbReference>
<dbReference type="Gene3D" id="3.40.50.720">
    <property type="entry name" value="NAD(P)-binding Rossmann-like Domain"/>
    <property type="match status" value="1"/>
</dbReference>
<feature type="domain" description="Saccharopine dehydrogenase-like C-terminal" evidence="3">
    <location>
        <begin position="130"/>
        <end position="357"/>
    </location>
</feature>
<evidence type="ECO:0000259" key="2">
    <source>
        <dbReference type="Pfam" id="PF03435"/>
    </source>
</evidence>
<dbReference type="GO" id="GO:0004753">
    <property type="term" value="F:saccharopine dehydrogenase activity"/>
    <property type="evidence" value="ECO:0007669"/>
    <property type="project" value="TreeGrafter"/>
</dbReference>
<evidence type="ECO:0000313" key="5">
    <source>
        <dbReference type="Proteomes" id="UP000317378"/>
    </source>
</evidence>
<sequence>MAEPITKAGGTVHWVGTGLSTGSGLRVLADTAHTVVVWGRTQERAQSCLSRLGMTGRAAVRGYDPARLAGELRAGDVVVSMLPATEHPVLLRLCIERNAHFACSSYASEALLAEAPAAEKAGLAVLAEAGLDPGIDHLFADLLVARGREVVGDGPATAEFTSYCGGIPAVPNEFRYRFSWAPRGVLGALRAPARYIEDGTEKTVDLPWTVTRPHVLDGEGFEVYPNRDSLPYLSQYAFPAAWRPRTFVRGTLRLAGWLDAWADVFATVRTGDGDRIAALADDLAVRHPTTDADRDRVVLAVSLDLRGADGTEWRGAYLLDAVGDADESAMARCVSLPLAHGVARILDGDAPAGLRLAAQGGQDARRWLDFLGTHGIRWRYDESPATAQAPNRGA</sequence>
<dbReference type="GO" id="GO:0019878">
    <property type="term" value="P:lysine biosynthetic process via aminoadipic acid"/>
    <property type="evidence" value="ECO:0007669"/>
    <property type="project" value="TreeGrafter"/>
</dbReference>
<dbReference type="Pfam" id="PF03435">
    <property type="entry name" value="Sacchrp_dh_NADP"/>
    <property type="match status" value="1"/>
</dbReference>
<dbReference type="InterPro" id="IPR036291">
    <property type="entry name" value="NAD(P)-bd_dom_sf"/>
</dbReference>